<dbReference type="InterPro" id="IPR002347">
    <property type="entry name" value="SDR_fam"/>
</dbReference>
<keyword evidence="5" id="KW-1185">Reference proteome</keyword>
<dbReference type="SUPFAM" id="SSF51735">
    <property type="entry name" value="NAD(P)-binding Rossmann-fold domains"/>
    <property type="match status" value="1"/>
</dbReference>
<dbReference type="FunFam" id="3.40.50.720:FF:000084">
    <property type="entry name" value="Short-chain dehydrogenase reductase"/>
    <property type="match status" value="1"/>
</dbReference>
<sequence>MSDAPSAPGLFALDGQVALVTGAAGGLGRAIALAYAQHGARLVLSDRAGDGLREIAAQCASLGTNVHTVAADLAEPAQVQALAEQAQAAFGRIDLLVCNAGMQGPAGPLLAVQAEDWARVFQVNLASAHALCAALVPAMGARRHGRVVLMASIAALRGNGAIGLYGLSKAALAQMARNLAAEWGPRGVCVNAIAPGLVRTPLADGLIADAAFMARRLAATPLRRVGEPHEVAGVAVMLASAAGGFITGQTLVVDGGTLISDGS</sequence>
<dbReference type="SMART" id="SM00822">
    <property type="entry name" value="PKS_KR"/>
    <property type="match status" value="1"/>
</dbReference>
<dbReference type="PANTHER" id="PTHR43669:SF14">
    <property type="entry name" value="OXIDOREDUCTASE"/>
    <property type="match status" value="1"/>
</dbReference>
<dbReference type="GO" id="GO:0016491">
    <property type="term" value="F:oxidoreductase activity"/>
    <property type="evidence" value="ECO:0007669"/>
    <property type="project" value="UniProtKB-KW"/>
</dbReference>
<accession>A0A147HC58</accession>
<dbReference type="PRINTS" id="PR00080">
    <property type="entry name" value="SDRFAMILY"/>
</dbReference>
<evidence type="ECO:0000256" key="2">
    <source>
        <dbReference type="ARBA" id="ARBA00023002"/>
    </source>
</evidence>
<dbReference type="EMBL" id="LDSL01000009">
    <property type="protein sequence ID" value="KTT27653.1"/>
    <property type="molecule type" value="Genomic_DNA"/>
</dbReference>
<dbReference type="CDD" id="cd05233">
    <property type="entry name" value="SDR_c"/>
    <property type="match status" value="1"/>
</dbReference>
<evidence type="ECO:0000256" key="1">
    <source>
        <dbReference type="ARBA" id="ARBA00006484"/>
    </source>
</evidence>
<dbReference type="PANTHER" id="PTHR43669">
    <property type="entry name" value="5-KETO-D-GLUCONATE 5-REDUCTASE"/>
    <property type="match status" value="1"/>
</dbReference>
<dbReference type="Proteomes" id="UP000072741">
    <property type="component" value="Unassembled WGS sequence"/>
</dbReference>
<dbReference type="AlphaFoldDB" id="A0A147HC58"/>
<reference evidence="4 5" key="1">
    <citation type="journal article" date="2016" name="Front. Microbiol.">
        <title>Genomic Resource of Rice Seed Associated Bacteria.</title>
        <authorList>
            <person name="Midha S."/>
            <person name="Bansal K."/>
            <person name="Sharma S."/>
            <person name="Kumar N."/>
            <person name="Patil P.P."/>
            <person name="Chaudhry V."/>
            <person name="Patil P.B."/>
        </authorList>
    </citation>
    <scope>NUCLEOTIDE SEQUENCE [LARGE SCALE GENOMIC DNA]</scope>
    <source>
        <strain evidence="4 5">NS331</strain>
    </source>
</reference>
<dbReference type="InterPro" id="IPR036291">
    <property type="entry name" value="NAD(P)-bd_dom_sf"/>
</dbReference>
<dbReference type="Gene3D" id="3.40.50.720">
    <property type="entry name" value="NAD(P)-binding Rossmann-like Domain"/>
    <property type="match status" value="1"/>
</dbReference>
<gene>
    <name evidence="4" type="ORF">NS331_01115</name>
</gene>
<name>A0A147HC58_9BURK</name>
<organism evidence="4 5">
    <name type="scientific">Pseudacidovorax intermedius</name>
    <dbReference type="NCBI Taxonomy" id="433924"/>
    <lineage>
        <taxon>Bacteria</taxon>
        <taxon>Pseudomonadati</taxon>
        <taxon>Pseudomonadota</taxon>
        <taxon>Betaproteobacteria</taxon>
        <taxon>Burkholderiales</taxon>
        <taxon>Comamonadaceae</taxon>
        <taxon>Pseudacidovorax</taxon>
    </lineage>
</organism>
<evidence type="ECO:0000259" key="3">
    <source>
        <dbReference type="SMART" id="SM00822"/>
    </source>
</evidence>
<protein>
    <submittedName>
        <fullName evidence="4">Short-chain dehydrogenase</fullName>
    </submittedName>
</protein>
<keyword evidence="2" id="KW-0560">Oxidoreductase</keyword>
<dbReference type="PRINTS" id="PR00081">
    <property type="entry name" value="GDHRDH"/>
</dbReference>
<dbReference type="Pfam" id="PF13561">
    <property type="entry name" value="adh_short_C2"/>
    <property type="match status" value="1"/>
</dbReference>
<evidence type="ECO:0000313" key="5">
    <source>
        <dbReference type="Proteomes" id="UP000072741"/>
    </source>
</evidence>
<proteinExistence type="inferred from homology"/>
<dbReference type="InterPro" id="IPR057326">
    <property type="entry name" value="KR_dom"/>
</dbReference>
<feature type="domain" description="Ketoreductase" evidence="3">
    <location>
        <begin position="16"/>
        <end position="196"/>
    </location>
</feature>
<evidence type="ECO:0000313" key="4">
    <source>
        <dbReference type="EMBL" id="KTT27653.1"/>
    </source>
</evidence>
<dbReference type="NCBIfam" id="NF005559">
    <property type="entry name" value="PRK07231.1"/>
    <property type="match status" value="1"/>
</dbReference>
<comment type="similarity">
    <text evidence="1">Belongs to the short-chain dehydrogenases/reductases (SDR) family.</text>
</comment>
<dbReference type="RefSeq" id="WP_058640184.1">
    <property type="nucleotide sequence ID" value="NZ_LDSL01000009.1"/>
</dbReference>
<comment type="caution">
    <text evidence="4">The sequence shown here is derived from an EMBL/GenBank/DDBJ whole genome shotgun (WGS) entry which is preliminary data.</text>
</comment>